<dbReference type="AlphaFoldDB" id="A0A7I5E891"/>
<dbReference type="Proteomes" id="UP000025227">
    <property type="component" value="Unplaced"/>
</dbReference>
<evidence type="ECO:0000313" key="2">
    <source>
        <dbReference type="WBParaSite" id="HCON_00061655-00001"/>
    </source>
</evidence>
<reference evidence="2" key="1">
    <citation type="submission" date="2020-12" db="UniProtKB">
        <authorList>
            <consortium name="WormBaseParasite"/>
        </authorList>
    </citation>
    <scope>IDENTIFICATION</scope>
    <source>
        <strain evidence="2">MHco3</strain>
    </source>
</reference>
<protein>
    <submittedName>
        <fullName evidence="2">Transposase</fullName>
    </submittedName>
</protein>
<evidence type="ECO:0000313" key="1">
    <source>
        <dbReference type="Proteomes" id="UP000025227"/>
    </source>
</evidence>
<organism evidence="1 2">
    <name type="scientific">Haemonchus contortus</name>
    <name type="common">Barber pole worm</name>
    <dbReference type="NCBI Taxonomy" id="6289"/>
    <lineage>
        <taxon>Eukaryota</taxon>
        <taxon>Metazoa</taxon>
        <taxon>Ecdysozoa</taxon>
        <taxon>Nematoda</taxon>
        <taxon>Chromadorea</taxon>
        <taxon>Rhabditida</taxon>
        <taxon>Rhabditina</taxon>
        <taxon>Rhabditomorpha</taxon>
        <taxon>Strongyloidea</taxon>
        <taxon>Trichostrongylidae</taxon>
        <taxon>Haemonchus</taxon>
    </lineage>
</organism>
<sequence length="45" mass="5117">MLNRSSTHGSPSQLVFTQDRSGVYVDIRFTQRLTRTVSTVFRSPS</sequence>
<dbReference type="WBParaSite" id="HCON_00061655-00001">
    <property type="protein sequence ID" value="HCON_00061655-00001"/>
    <property type="gene ID" value="HCON_00061655"/>
</dbReference>
<accession>A0A7I5E891</accession>
<keyword evidence="1" id="KW-1185">Reference proteome</keyword>
<proteinExistence type="predicted"/>
<name>A0A7I5E891_HAECO</name>